<name>A0A672RMU7_SINGR</name>
<evidence type="ECO:0000256" key="6">
    <source>
        <dbReference type="ARBA" id="ARBA00022782"/>
    </source>
</evidence>
<dbReference type="Ensembl" id="ENSSGRT00000096529.1">
    <property type="protein sequence ID" value="ENSSGRP00000090701.1"/>
    <property type="gene ID" value="ENSSGRG00000045482.1"/>
</dbReference>
<protein>
    <recommendedName>
        <fullName evidence="2">Retinoic acid receptor responder protein 2</fullName>
    </recommendedName>
    <alternativeName>
        <fullName evidence="9">Chemerin</fullName>
    </alternativeName>
</protein>
<dbReference type="PANTHER" id="PTHR15106">
    <property type="entry name" value="RETINOIC ACID RECEPTOR RESPONDER PROTEIN 2"/>
    <property type="match status" value="1"/>
</dbReference>
<evidence type="ECO:0000256" key="1">
    <source>
        <dbReference type="ARBA" id="ARBA00004613"/>
    </source>
</evidence>
<sequence>MAVLLWVVLLSAGVSLSQAQESFSKLPDIYKKGVELALRAINAHHASKDHFLFLKSIHQAEIEAGFDVVYIYHNFYLKGTKCKRGTENADTTSCAFRNDRPYSSLLPNNGAKTVQTSWNEAVLSACSWSSCSDWLKMPLLPLALLLAAGVLLSSAEAQSSFSKLPDSYKHGVELAEKNVNAHEGVQHHFLFFRTVQKSQIDAGFDVVYIYHNFYLKATKCKRGTENADTTTCAFRNDRPLIDCAICYKTYAGATEEEPKPYVSCVHKPALTQDMKKDRIEHCNKMGYSSGSPTLLAVIS</sequence>
<evidence type="ECO:0000256" key="5">
    <source>
        <dbReference type="ARBA" id="ARBA00022729"/>
    </source>
</evidence>
<dbReference type="FunCoup" id="A0A672RMU7">
    <property type="interactions" value="27"/>
</dbReference>
<evidence type="ECO:0000313" key="12">
    <source>
        <dbReference type="Proteomes" id="UP000472262"/>
    </source>
</evidence>
<keyword evidence="8" id="KW-0395">Inflammatory response</keyword>
<dbReference type="GO" id="GO:0030154">
    <property type="term" value="P:cell differentiation"/>
    <property type="evidence" value="ECO:0007669"/>
    <property type="project" value="UniProtKB-KW"/>
</dbReference>
<organism evidence="11 12">
    <name type="scientific">Sinocyclocheilus grahami</name>
    <name type="common">Dianchi golden-line fish</name>
    <name type="synonym">Barbus grahami</name>
    <dbReference type="NCBI Taxonomy" id="75366"/>
    <lineage>
        <taxon>Eukaryota</taxon>
        <taxon>Metazoa</taxon>
        <taxon>Chordata</taxon>
        <taxon>Craniata</taxon>
        <taxon>Vertebrata</taxon>
        <taxon>Euteleostomi</taxon>
        <taxon>Actinopterygii</taxon>
        <taxon>Neopterygii</taxon>
        <taxon>Teleostei</taxon>
        <taxon>Ostariophysi</taxon>
        <taxon>Cypriniformes</taxon>
        <taxon>Cyprinidae</taxon>
        <taxon>Cyprininae</taxon>
        <taxon>Sinocyclocheilus</taxon>
    </lineage>
</organism>
<keyword evidence="12" id="KW-1185">Reference proteome</keyword>
<evidence type="ECO:0000256" key="7">
    <source>
        <dbReference type="ARBA" id="ARBA00023157"/>
    </source>
</evidence>
<keyword evidence="6" id="KW-0221">Differentiation</keyword>
<dbReference type="GO" id="GO:0005102">
    <property type="term" value="F:signaling receptor binding"/>
    <property type="evidence" value="ECO:0007669"/>
    <property type="project" value="InterPro"/>
</dbReference>
<feature type="chain" id="PRO_5025454660" description="Retinoic acid receptor responder protein 2" evidence="10">
    <location>
        <begin position="20"/>
        <end position="299"/>
    </location>
</feature>
<evidence type="ECO:0000256" key="2">
    <source>
        <dbReference type="ARBA" id="ARBA00018808"/>
    </source>
</evidence>
<evidence type="ECO:0000313" key="11">
    <source>
        <dbReference type="Ensembl" id="ENSSGRP00000090701.1"/>
    </source>
</evidence>
<dbReference type="AlphaFoldDB" id="A0A672RMU7"/>
<keyword evidence="4" id="KW-0964">Secreted</keyword>
<dbReference type="PANTHER" id="PTHR15106:SF2">
    <property type="entry name" value="RETINOIC ACID RECEPTOR RESPONDER PROTEIN 2"/>
    <property type="match status" value="1"/>
</dbReference>
<dbReference type="SUPFAM" id="SSF54403">
    <property type="entry name" value="Cystatin/monellin"/>
    <property type="match status" value="2"/>
</dbReference>
<proteinExistence type="predicted"/>
<dbReference type="GO" id="GO:0050994">
    <property type="term" value="P:regulation of lipid catabolic process"/>
    <property type="evidence" value="ECO:0007669"/>
    <property type="project" value="InterPro"/>
</dbReference>
<evidence type="ECO:0000256" key="4">
    <source>
        <dbReference type="ARBA" id="ARBA00022525"/>
    </source>
</evidence>
<keyword evidence="7" id="KW-1015">Disulfide bond</keyword>
<dbReference type="Proteomes" id="UP000472262">
    <property type="component" value="Unassembled WGS sequence"/>
</dbReference>
<dbReference type="GO" id="GO:0006935">
    <property type="term" value="P:chemotaxis"/>
    <property type="evidence" value="ECO:0007669"/>
    <property type="project" value="UniProtKB-KW"/>
</dbReference>
<reference evidence="11" key="1">
    <citation type="submission" date="2025-08" db="UniProtKB">
        <authorList>
            <consortium name="Ensembl"/>
        </authorList>
    </citation>
    <scope>IDENTIFICATION</scope>
</reference>
<evidence type="ECO:0000256" key="10">
    <source>
        <dbReference type="SAM" id="SignalP"/>
    </source>
</evidence>
<feature type="signal peptide" evidence="10">
    <location>
        <begin position="1"/>
        <end position="19"/>
    </location>
</feature>
<evidence type="ECO:0000256" key="8">
    <source>
        <dbReference type="ARBA" id="ARBA00023198"/>
    </source>
</evidence>
<accession>A0A672RMU7</accession>
<keyword evidence="5 10" id="KW-0732">Signal</keyword>
<comment type="subcellular location">
    <subcellularLocation>
        <location evidence="1">Secreted</location>
    </subcellularLocation>
</comment>
<dbReference type="InterPro" id="IPR029562">
    <property type="entry name" value="Chemerin"/>
</dbReference>
<dbReference type="GO" id="GO:0006954">
    <property type="term" value="P:inflammatory response"/>
    <property type="evidence" value="ECO:0007669"/>
    <property type="project" value="UniProtKB-KW"/>
</dbReference>
<reference evidence="11" key="2">
    <citation type="submission" date="2025-09" db="UniProtKB">
        <authorList>
            <consortium name="Ensembl"/>
        </authorList>
    </citation>
    <scope>IDENTIFICATION</scope>
</reference>
<dbReference type="Gene3D" id="3.10.450.10">
    <property type="match status" value="2"/>
</dbReference>
<keyword evidence="3" id="KW-0145">Chemotaxis</keyword>
<dbReference type="InterPro" id="IPR046350">
    <property type="entry name" value="Cystatin_sf"/>
</dbReference>
<dbReference type="InParanoid" id="A0A672RMU7"/>
<dbReference type="GO" id="GO:0005576">
    <property type="term" value="C:extracellular region"/>
    <property type="evidence" value="ECO:0007669"/>
    <property type="project" value="UniProtKB-SubCell"/>
</dbReference>
<evidence type="ECO:0000256" key="3">
    <source>
        <dbReference type="ARBA" id="ARBA00022500"/>
    </source>
</evidence>
<evidence type="ECO:0000256" key="9">
    <source>
        <dbReference type="ARBA" id="ARBA00032785"/>
    </source>
</evidence>